<evidence type="ECO:0000256" key="1">
    <source>
        <dbReference type="ARBA" id="ARBA00023015"/>
    </source>
</evidence>
<dbReference type="InterPro" id="IPR001647">
    <property type="entry name" value="HTH_TetR"/>
</dbReference>
<dbReference type="InterPro" id="IPR050109">
    <property type="entry name" value="HTH-type_TetR-like_transc_reg"/>
</dbReference>
<dbReference type="InterPro" id="IPR009057">
    <property type="entry name" value="Homeodomain-like_sf"/>
</dbReference>
<dbReference type="Proteomes" id="UP001156694">
    <property type="component" value="Unassembled WGS sequence"/>
</dbReference>
<dbReference type="RefSeq" id="WP_284377260.1">
    <property type="nucleotide sequence ID" value="NZ_BSNN01000004.1"/>
</dbReference>
<protein>
    <recommendedName>
        <fullName evidence="5">HTH tetR-type domain-containing protein</fullName>
    </recommendedName>
</protein>
<gene>
    <name evidence="6" type="ORF">GCM10007939_14220</name>
</gene>
<accession>A0ABQ5VV19</accession>
<dbReference type="PROSITE" id="PS50977">
    <property type="entry name" value="HTH_TETR_2"/>
    <property type="match status" value="1"/>
</dbReference>
<dbReference type="SUPFAM" id="SSF46689">
    <property type="entry name" value="Homeodomain-like"/>
    <property type="match status" value="1"/>
</dbReference>
<name>A0ABQ5VV19_9RHOB</name>
<dbReference type="EMBL" id="BSNN01000004">
    <property type="protein sequence ID" value="GLQ35139.1"/>
    <property type="molecule type" value="Genomic_DNA"/>
</dbReference>
<feature type="DNA-binding region" description="H-T-H motif" evidence="4">
    <location>
        <begin position="33"/>
        <end position="52"/>
    </location>
</feature>
<dbReference type="Gene3D" id="1.10.357.10">
    <property type="entry name" value="Tetracycline Repressor, domain 2"/>
    <property type="match status" value="1"/>
</dbReference>
<evidence type="ECO:0000313" key="7">
    <source>
        <dbReference type="Proteomes" id="UP001156694"/>
    </source>
</evidence>
<keyword evidence="2 4" id="KW-0238">DNA-binding</keyword>
<keyword evidence="7" id="KW-1185">Reference proteome</keyword>
<feature type="domain" description="HTH tetR-type" evidence="5">
    <location>
        <begin position="10"/>
        <end position="70"/>
    </location>
</feature>
<evidence type="ECO:0000256" key="2">
    <source>
        <dbReference type="ARBA" id="ARBA00023125"/>
    </source>
</evidence>
<dbReference type="Pfam" id="PF00440">
    <property type="entry name" value="TetR_N"/>
    <property type="match status" value="1"/>
</dbReference>
<evidence type="ECO:0000256" key="3">
    <source>
        <dbReference type="ARBA" id="ARBA00023163"/>
    </source>
</evidence>
<reference evidence="7" key="1">
    <citation type="journal article" date="2019" name="Int. J. Syst. Evol. Microbiol.">
        <title>The Global Catalogue of Microorganisms (GCM) 10K type strain sequencing project: providing services to taxonomists for standard genome sequencing and annotation.</title>
        <authorList>
            <consortium name="The Broad Institute Genomics Platform"/>
            <consortium name="The Broad Institute Genome Sequencing Center for Infectious Disease"/>
            <person name="Wu L."/>
            <person name="Ma J."/>
        </authorList>
    </citation>
    <scope>NUCLEOTIDE SEQUENCE [LARGE SCALE GENOMIC DNA]</scope>
    <source>
        <strain evidence="7">NBRC 110140</strain>
    </source>
</reference>
<evidence type="ECO:0000259" key="5">
    <source>
        <dbReference type="PROSITE" id="PS50977"/>
    </source>
</evidence>
<keyword evidence="3" id="KW-0804">Transcription</keyword>
<evidence type="ECO:0000256" key="4">
    <source>
        <dbReference type="PROSITE-ProRule" id="PRU00335"/>
    </source>
</evidence>
<comment type="caution">
    <text evidence="6">The sequence shown here is derived from an EMBL/GenBank/DDBJ whole genome shotgun (WGS) entry which is preliminary data.</text>
</comment>
<organism evidence="6 7">
    <name type="scientific">Amylibacter marinus</name>
    <dbReference type="NCBI Taxonomy" id="1475483"/>
    <lineage>
        <taxon>Bacteria</taxon>
        <taxon>Pseudomonadati</taxon>
        <taxon>Pseudomonadota</taxon>
        <taxon>Alphaproteobacteria</taxon>
        <taxon>Rhodobacterales</taxon>
        <taxon>Paracoccaceae</taxon>
        <taxon>Amylibacter</taxon>
    </lineage>
</organism>
<evidence type="ECO:0000313" key="6">
    <source>
        <dbReference type="EMBL" id="GLQ35139.1"/>
    </source>
</evidence>
<dbReference type="PANTHER" id="PTHR30055">
    <property type="entry name" value="HTH-TYPE TRANSCRIPTIONAL REGULATOR RUTR"/>
    <property type="match status" value="1"/>
</dbReference>
<dbReference type="PRINTS" id="PR00455">
    <property type="entry name" value="HTHTETR"/>
</dbReference>
<sequence>MKRPIQKRSLATRAKLIASAQKILTSKDFGALRVEEVVLNAGVAKGTFFAHFPDKDALMERVVSDEINAHLDRIEKQPPPTNLDSLLRQFMPLLQFMTSERYVFDLILRHSGAAAKEEIGPIAQTFGRQIGVLTKWISVGPFRKDVPALILAEGVQAFAIQSMALDFCAINSEMPMHARLRSYLEPWLRPDTLS</sequence>
<keyword evidence="1" id="KW-0805">Transcription regulation</keyword>
<dbReference type="PANTHER" id="PTHR30055:SF234">
    <property type="entry name" value="HTH-TYPE TRANSCRIPTIONAL REGULATOR BETI"/>
    <property type="match status" value="1"/>
</dbReference>
<proteinExistence type="predicted"/>